<dbReference type="Proteomes" id="UP000677054">
    <property type="component" value="Unassembled WGS sequence"/>
</dbReference>
<dbReference type="SUPFAM" id="SSF53187">
    <property type="entry name" value="Zn-dependent exopeptidases"/>
    <property type="match status" value="1"/>
</dbReference>
<proteinExistence type="inferred from homology"/>
<evidence type="ECO:0000256" key="2">
    <source>
        <dbReference type="ARBA" id="ARBA00005988"/>
    </source>
</evidence>
<dbReference type="Pfam" id="PF00246">
    <property type="entry name" value="Peptidase_M14"/>
    <property type="match status" value="2"/>
</dbReference>
<keyword evidence="6 12" id="KW-0732">Signal</keyword>
<evidence type="ECO:0000259" key="13">
    <source>
        <dbReference type="PROSITE" id="PS52035"/>
    </source>
</evidence>
<dbReference type="EMBL" id="CAJPEV010007122">
    <property type="protein sequence ID" value="CAG0904591.1"/>
    <property type="molecule type" value="Genomic_DNA"/>
</dbReference>
<dbReference type="Gene3D" id="3.30.70.340">
    <property type="entry name" value="Metallocarboxypeptidase-like"/>
    <property type="match status" value="1"/>
</dbReference>
<evidence type="ECO:0000256" key="11">
    <source>
        <dbReference type="PROSITE-ProRule" id="PRU01379"/>
    </source>
</evidence>
<comment type="cofactor">
    <cofactor evidence="1">
        <name>Zn(2+)</name>
        <dbReference type="ChEBI" id="CHEBI:29105"/>
    </cofactor>
</comment>
<name>A0A7R9AGN6_9CRUS</name>
<dbReference type="Gene3D" id="3.40.630.10">
    <property type="entry name" value="Zn peptidases"/>
    <property type="match status" value="1"/>
</dbReference>
<comment type="similarity">
    <text evidence="2 11">Belongs to the peptidase M14 family.</text>
</comment>
<gene>
    <name evidence="14" type="ORF">DSTB1V02_LOCUS13676</name>
</gene>
<organism evidence="14">
    <name type="scientific">Darwinula stevensoni</name>
    <dbReference type="NCBI Taxonomy" id="69355"/>
    <lineage>
        <taxon>Eukaryota</taxon>
        <taxon>Metazoa</taxon>
        <taxon>Ecdysozoa</taxon>
        <taxon>Arthropoda</taxon>
        <taxon>Crustacea</taxon>
        <taxon>Oligostraca</taxon>
        <taxon>Ostracoda</taxon>
        <taxon>Podocopa</taxon>
        <taxon>Podocopida</taxon>
        <taxon>Darwinulocopina</taxon>
        <taxon>Darwinuloidea</taxon>
        <taxon>Darwinulidae</taxon>
        <taxon>Darwinula</taxon>
    </lineage>
</organism>
<keyword evidence="5" id="KW-0479">Metal-binding</keyword>
<dbReference type="InterPro" id="IPR000834">
    <property type="entry name" value="Peptidase_M14"/>
</dbReference>
<dbReference type="Pfam" id="PF02244">
    <property type="entry name" value="Propep_M14"/>
    <property type="match status" value="1"/>
</dbReference>
<keyword evidence="15" id="KW-1185">Reference proteome</keyword>
<dbReference type="AlphaFoldDB" id="A0A7R9AGN6"/>
<dbReference type="GO" id="GO:0006508">
    <property type="term" value="P:proteolysis"/>
    <property type="evidence" value="ECO:0007669"/>
    <property type="project" value="UniProtKB-KW"/>
</dbReference>
<feature type="active site" description="Proton donor/acceptor" evidence="11">
    <location>
        <position position="409"/>
    </location>
</feature>
<keyword evidence="4" id="KW-0645">Protease</keyword>
<evidence type="ECO:0000256" key="9">
    <source>
        <dbReference type="ARBA" id="ARBA00023049"/>
    </source>
</evidence>
<evidence type="ECO:0000256" key="6">
    <source>
        <dbReference type="ARBA" id="ARBA00022729"/>
    </source>
</evidence>
<dbReference type="GO" id="GO:0005615">
    <property type="term" value="C:extracellular space"/>
    <property type="evidence" value="ECO:0007669"/>
    <property type="project" value="TreeGrafter"/>
</dbReference>
<keyword evidence="10" id="KW-1015">Disulfide bond</keyword>
<dbReference type="FunFam" id="3.40.630.10:FF:000084">
    <property type="entry name" value="Carboxypeptidase B2"/>
    <property type="match status" value="1"/>
</dbReference>
<dbReference type="FunFam" id="3.30.70.340:FF:000001">
    <property type="entry name" value="Carboxypeptidase A5"/>
    <property type="match status" value="1"/>
</dbReference>
<dbReference type="InterPro" id="IPR036990">
    <property type="entry name" value="M14A-like_propep"/>
</dbReference>
<dbReference type="OrthoDB" id="3626597at2759"/>
<keyword evidence="9" id="KW-0482">Metalloprotease</keyword>
<protein>
    <recommendedName>
        <fullName evidence="13">Peptidase M14 domain-containing protein</fullName>
    </recommendedName>
</protein>
<evidence type="ECO:0000256" key="5">
    <source>
        <dbReference type="ARBA" id="ARBA00022723"/>
    </source>
</evidence>
<evidence type="ECO:0000313" key="14">
    <source>
        <dbReference type="EMBL" id="CAD7253930.1"/>
    </source>
</evidence>
<dbReference type="InterPro" id="IPR003146">
    <property type="entry name" value="M14A_act_pep"/>
</dbReference>
<feature type="non-terminal residue" evidence="14">
    <location>
        <position position="450"/>
    </location>
</feature>
<dbReference type="EMBL" id="LR906639">
    <property type="protein sequence ID" value="CAD7253930.1"/>
    <property type="molecule type" value="Genomic_DNA"/>
</dbReference>
<keyword evidence="3" id="KW-0121">Carboxypeptidase</keyword>
<keyword evidence="8" id="KW-0862">Zinc</keyword>
<evidence type="ECO:0000256" key="7">
    <source>
        <dbReference type="ARBA" id="ARBA00022801"/>
    </source>
</evidence>
<evidence type="ECO:0000256" key="4">
    <source>
        <dbReference type="ARBA" id="ARBA00022670"/>
    </source>
</evidence>
<evidence type="ECO:0000313" key="15">
    <source>
        <dbReference type="Proteomes" id="UP000677054"/>
    </source>
</evidence>
<evidence type="ECO:0000256" key="12">
    <source>
        <dbReference type="SAM" id="SignalP"/>
    </source>
</evidence>
<evidence type="ECO:0000256" key="1">
    <source>
        <dbReference type="ARBA" id="ARBA00001947"/>
    </source>
</evidence>
<reference evidence="14" key="1">
    <citation type="submission" date="2020-11" db="EMBL/GenBank/DDBJ databases">
        <authorList>
            <person name="Tran Van P."/>
        </authorList>
    </citation>
    <scope>NUCLEOTIDE SEQUENCE</scope>
</reference>
<dbReference type="PANTHER" id="PTHR11705:SF153">
    <property type="entry name" value="ZINC CARBOXYPEPTIDASE A 1-LIKE PROTEIN"/>
    <property type="match status" value="1"/>
</dbReference>
<dbReference type="PANTHER" id="PTHR11705">
    <property type="entry name" value="PROTEASE FAMILY M14 CARBOXYPEPTIDASE A,B"/>
    <property type="match status" value="1"/>
</dbReference>
<dbReference type="PROSITE" id="PS52035">
    <property type="entry name" value="PEPTIDASE_M14"/>
    <property type="match status" value="1"/>
</dbReference>
<keyword evidence="7" id="KW-0378">Hydrolase</keyword>
<dbReference type="GO" id="GO:0004181">
    <property type="term" value="F:metallocarboxypeptidase activity"/>
    <property type="evidence" value="ECO:0007669"/>
    <property type="project" value="InterPro"/>
</dbReference>
<evidence type="ECO:0000256" key="3">
    <source>
        <dbReference type="ARBA" id="ARBA00022645"/>
    </source>
</evidence>
<evidence type="ECO:0000256" key="10">
    <source>
        <dbReference type="ARBA" id="ARBA00023157"/>
    </source>
</evidence>
<dbReference type="SMART" id="SM00631">
    <property type="entry name" value="Zn_pept"/>
    <property type="match status" value="1"/>
</dbReference>
<accession>A0A7R9AGN6</accession>
<feature type="domain" description="Peptidase M14" evidence="13">
    <location>
        <begin position="127"/>
        <end position="443"/>
    </location>
</feature>
<dbReference type="SUPFAM" id="SSF54897">
    <property type="entry name" value="Protease propeptides/inhibitors"/>
    <property type="match status" value="1"/>
</dbReference>
<feature type="chain" id="PRO_5036402876" description="Peptidase M14 domain-containing protein" evidence="12">
    <location>
        <begin position="29"/>
        <end position="450"/>
    </location>
</feature>
<evidence type="ECO:0000256" key="8">
    <source>
        <dbReference type="ARBA" id="ARBA00022833"/>
    </source>
</evidence>
<sequence>FRSKPVFLDNLMRALFFLLSAFFSGTSGIPGRTYEGHSLLRATPEDPDQLGFLRDFRASRPTMDFWTEPSAVGRPVDIRAAPDEKFPVEEELRRNGLHVRTIISDIQSLIDEEEWTSSATGRMAWDDYQDLATIYEWVDSLALQHPETVTVESIGTTFQGREVKMARFNRRSGLNKTAAFVDASQLIQSPVIASRSAKDAPRADAVSGWTFACLTSTVRLLLACADIHAREWITSATLTYVMNEILAMPEVLDLYDLHFVPVFNPDGFVYTHTTVRSACNPHKVMMLEGGSSNDSCSETYHGPYAFSESETQAVAQYLESMMDEVDWKLYLTIHSYGQVILIPWGWTDVPPDNYDDLMEVSLATIEAIEEVNGTIFEISELGSPGQELTGNTMDWAKGEVGIPFALSFELRDNGETGFLLPPEQIRPSGEEILAGFLAMLEGVRNKTVAF</sequence>
<feature type="signal peptide" evidence="12">
    <location>
        <begin position="1"/>
        <end position="28"/>
    </location>
</feature>
<dbReference type="GO" id="GO:0008270">
    <property type="term" value="F:zinc ion binding"/>
    <property type="evidence" value="ECO:0007669"/>
    <property type="project" value="InterPro"/>
</dbReference>